<organism evidence="1 2">
    <name type="scientific">Pseudoalteromonas porphyrae</name>
    <dbReference type="NCBI Taxonomy" id="187330"/>
    <lineage>
        <taxon>Bacteria</taxon>
        <taxon>Pseudomonadati</taxon>
        <taxon>Pseudomonadota</taxon>
        <taxon>Gammaproteobacteria</taxon>
        <taxon>Alteromonadales</taxon>
        <taxon>Pseudoalteromonadaceae</taxon>
        <taxon>Pseudoalteromonas</taxon>
    </lineage>
</organism>
<dbReference type="PANTHER" id="PTHR43544:SF12">
    <property type="entry name" value="NAD(P)-BINDING ROSSMANN-FOLD SUPERFAMILY PROTEIN"/>
    <property type="match status" value="1"/>
</dbReference>
<dbReference type="AlphaFoldDB" id="A0A0N1EC51"/>
<dbReference type="GO" id="GO:0016491">
    <property type="term" value="F:oxidoreductase activity"/>
    <property type="evidence" value="ECO:0007669"/>
    <property type="project" value="TreeGrafter"/>
</dbReference>
<name>A0A0N1EC51_9GAMM</name>
<dbReference type="Gene3D" id="3.40.50.720">
    <property type="entry name" value="NAD(P)-binding Rossmann-like Domain"/>
    <property type="match status" value="1"/>
</dbReference>
<comment type="caution">
    <text evidence="1">The sequence shown here is derived from an EMBL/GenBank/DDBJ whole genome shotgun (WGS) entry which is preliminary data.</text>
</comment>
<dbReference type="STRING" id="187330.AMS58_15435"/>
<dbReference type="OrthoDB" id="9785826at2"/>
<dbReference type="InterPro" id="IPR002347">
    <property type="entry name" value="SDR_fam"/>
</dbReference>
<reference evidence="1 2" key="1">
    <citation type="submission" date="2015-08" db="EMBL/GenBank/DDBJ databases">
        <title>Draft Genome Sequence of Pseudoalteromonas porphyrae UCD-SED14.</title>
        <authorList>
            <person name="Coil D.A."/>
            <person name="Jospin G."/>
            <person name="Lee R.D."/>
            <person name="Eisen J.A."/>
        </authorList>
    </citation>
    <scope>NUCLEOTIDE SEQUENCE [LARGE SCALE GENOMIC DNA]</scope>
    <source>
        <strain evidence="1 2">UCD-SED14</strain>
    </source>
</reference>
<dbReference type="Pfam" id="PF00106">
    <property type="entry name" value="adh_short"/>
    <property type="match status" value="1"/>
</dbReference>
<accession>A0A0N1EC51</accession>
<protein>
    <submittedName>
        <fullName evidence="1">Short-chain dehydrogenase</fullName>
    </submittedName>
</protein>
<sequence length="244" mass="27195">MSSVYILFGANSAIAKAYIEKIALDDANAHVFCISRAQIQLPNTSLLIEQIHSDYTKSSLAKLTAHLKTKNITPTQVLIFNGLLHFDQSMPEKKLEDLDENYFNVLLNTNALTPVLCLQSILPLLNHKSPCVITSLSARVGSITDNDLGGWYSYRASKAALNMLFKTAAIELARRAKQTRLVLFHPGTTDTELSKPFQKNVPAGKLFTPEFVADQLFALLQTPEQLTNIGTPAYIDWRGEHIHW</sequence>
<dbReference type="PRINTS" id="PR00081">
    <property type="entry name" value="GDHRDH"/>
</dbReference>
<dbReference type="Proteomes" id="UP000037848">
    <property type="component" value="Unassembled WGS sequence"/>
</dbReference>
<evidence type="ECO:0000313" key="1">
    <source>
        <dbReference type="EMBL" id="KPH58004.1"/>
    </source>
</evidence>
<dbReference type="RefSeq" id="WP_054455712.1">
    <property type="nucleotide sequence ID" value="NZ_LHPH01000027.1"/>
</dbReference>
<dbReference type="PANTHER" id="PTHR43544">
    <property type="entry name" value="SHORT-CHAIN DEHYDROGENASE/REDUCTASE"/>
    <property type="match status" value="1"/>
</dbReference>
<dbReference type="EMBL" id="LHPH01000027">
    <property type="protein sequence ID" value="KPH58004.1"/>
    <property type="molecule type" value="Genomic_DNA"/>
</dbReference>
<dbReference type="InterPro" id="IPR036291">
    <property type="entry name" value="NAD(P)-bd_dom_sf"/>
</dbReference>
<dbReference type="GO" id="GO:0005737">
    <property type="term" value="C:cytoplasm"/>
    <property type="evidence" value="ECO:0007669"/>
    <property type="project" value="TreeGrafter"/>
</dbReference>
<dbReference type="PATRIC" id="fig|187330.3.peg.2303"/>
<proteinExistence type="predicted"/>
<evidence type="ECO:0000313" key="2">
    <source>
        <dbReference type="Proteomes" id="UP000037848"/>
    </source>
</evidence>
<dbReference type="InterPro" id="IPR051468">
    <property type="entry name" value="Fungal_SecMetab_SDRs"/>
</dbReference>
<gene>
    <name evidence="1" type="ORF">ADS77_18280</name>
</gene>
<dbReference type="SUPFAM" id="SSF51735">
    <property type="entry name" value="NAD(P)-binding Rossmann-fold domains"/>
    <property type="match status" value="1"/>
</dbReference>
<keyword evidence="2" id="KW-1185">Reference proteome</keyword>